<organism evidence="1 2">
    <name type="scientific">Pleurodeles waltl</name>
    <name type="common">Iberian ribbed newt</name>
    <dbReference type="NCBI Taxonomy" id="8319"/>
    <lineage>
        <taxon>Eukaryota</taxon>
        <taxon>Metazoa</taxon>
        <taxon>Chordata</taxon>
        <taxon>Craniata</taxon>
        <taxon>Vertebrata</taxon>
        <taxon>Euteleostomi</taxon>
        <taxon>Amphibia</taxon>
        <taxon>Batrachia</taxon>
        <taxon>Caudata</taxon>
        <taxon>Salamandroidea</taxon>
        <taxon>Salamandridae</taxon>
        <taxon>Pleurodelinae</taxon>
        <taxon>Pleurodeles</taxon>
    </lineage>
</organism>
<evidence type="ECO:0000313" key="1">
    <source>
        <dbReference type="EMBL" id="KAJ1193251.1"/>
    </source>
</evidence>
<keyword evidence="2" id="KW-1185">Reference proteome</keyword>
<name>A0AAV7UXN2_PLEWA</name>
<dbReference type="AlphaFoldDB" id="A0AAV7UXN2"/>
<protein>
    <submittedName>
        <fullName evidence="1">Uncharacterized protein</fullName>
    </submittedName>
</protein>
<dbReference type="Proteomes" id="UP001066276">
    <property type="component" value="Chromosome 2_2"/>
</dbReference>
<sequence>FNRVLKDNIQLAKASGLHCKRELEKLLWAVRTTNNSDTHVSPFVLLRGRVPSSKLTREWMGHFDVPWYKV</sequence>
<proteinExistence type="predicted"/>
<comment type="caution">
    <text evidence="1">The sequence shown here is derived from an EMBL/GenBank/DDBJ whole genome shotgun (WGS) entry which is preliminary data.</text>
</comment>
<evidence type="ECO:0000313" key="2">
    <source>
        <dbReference type="Proteomes" id="UP001066276"/>
    </source>
</evidence>
<feature type="non-terminal residue" evidence="1">
    <location>
        <position position="70"/>
    </location>
</feature>
<accession>A0AAV7UXN2</accession>
<dbReference type="EMBL" id="JANPWB010000004">
    <property type="protein sequence ID" value="KAJ1193251.1"/>
    <property type="molecule type" value="Genomic_DNA"/>
</dbReference>
<gene>
    <name evidence="1" type="ORF">NDU88_002553</name>
</gene>
<feature type="non-terminal residue" evidence="1">
    <location>
        <position position="1"/>
    </location>
</feature>
<reference evidence="1" key="1">
    <citation type="journal article" date="2022" name="bioRxiv">
        <title>Sequencing and chromosome-scale assembly of the giantPleurodeles waltlgenome.</title>
        <authorList>
            <person name="Brown T."/>
            <person name="Elewa A."/>
            <person name="Iarovenko S."/>
            <person name="Subramanian E."/>
            <person name="Araus A.J."/>
            <person name="Petzold A."/>
            <person name="Susuki M."/>
            <person name="Suzuki K.-i.T."/>
            <person name="Hayashi T."/>
            <person name="Toyoda A."/>
            <person name="Oliveira C."/>
            <person name="Osipova E."/>
            <person name="Leigh N.D."/>
            <person name="Simon A."/>
            <person name="Yun M.H."/>
        </authorList>
    </citation>
    <scope>NUCLEOTIDE SEQUENCE</scope>
    <source>
        <strain evidence="1">20211129_DDA</strain>
        <tissue evidence="1">Liver</tissue>
    </source>
</reference>